<feature type="transmembrane region" description="Helical" evidence="6">
    <location>
        <begin position="99"/>
        <end position="119"/>
    </location>
</feature>
<dbReference type="Pfam" id="PF09822">
    <property type="entry name" value="ABC_transp_aux"/>
    <property type="match status" value="1"/>
</dbReference>
<dbReference type="NCBIfam" id="TIGR03518">
    <property type="entry name" value="ABC_perm_GldF"/>
    <property type="match status" value="1"/>
</dbReference>
<evidence type="ECO:0000256" key="4">
    <source>
        <dbReference type="ARBA" id="ARBA00022989"/>
    </source>
</evidence>
<keyword evidence="2" id="KW-1003">Cell membrane</keyword>
<keyword evidence="5 6" id="KW-0472">Membrane</keyword>
<dbReference type="Pfam" id="PF23357">
    <property type="entry name" value="DUF7088"/>
    <property type="match status" value="1"/>
</dbReference>
<feature type="domain" description="ABC-type uncharacterised transport system" evidence="7">
    <location>
        <begin position="439"/>
        <end position="748"/>
    </location>
</feature>
<dbReference type="Proteomes" id="UP000198984">
    <property type="component" value="Unassembled WGS sequence"/>
</dbReference>
<organism evidence="9 10">
    <name type="scientific">Chitinophaga rupis</name>
    <dbReference type="NCBI Taxonomy" id="573321"/>
    <lineage>
        <taxon>Bacteria</taxon>
        <taxon>Pseudomonadati</taxon>
        <taxon>Bacteroidota</taxon>
        <taxon>Chitinophagia</taxon>
        <taxon>Chitinophagales</taxon>
        <taxon>Chitinophagaceae</taxon>
        <taxon>Chitinophaga</taxon>
    </lineage>
</organism>
<dbReference type="OrthoDB" id="9777219at2"/>
<comment type="subcellular location">
    <subcellularLocation>
        <location evidence="1">Cell membrane</location>
        <topology evidence="1">Multi-pass membrane protein</topology>
    </subcellularLocation>
</comment>
<dbReference type="PANTHER" id="PTHR30294">
    <property type="entry name" value="MEMBRANE COMPONENT OF ABC TRANSPORTER YHHJ-RELATED"/>
    <property type="match status" value="1"/>
</dbReference>
<keyword evidence="4 6" id="KW-1133">Transmembrane helix</keyword>
<name>A0A1H7I2N7_9BACT</name>
<evidence type="ECO:0000256" key="3">
    <source>
        <dbReference type="ARBA" id="ARBA00022692"/>
    </source>
</evidence>
<dbReference type="InterPro" id="IPR051449">
    <property type="entry name" value="ABC-2_transporter_component"/>
</dbReference>
<feature type="transmembrane region" description="Helical" evidence="6">
    <location>
        <begin position="163"/>
        <end position="181"/>
    </location>
</feature>
<evidence type="ECO:0000259" key="8">
    <source>
        <dbReference type="Pfam" id="PF23357"/>
    </source>
</evidence>
<evidence type="ECO:0000256" key="5">
    <source>
        <dbReference type="ARBA" id="ARBA00023136"/>
    </source>
</evidence>
<dbReference type="InterPro" id="IPR055396">
    <property type="entry name" value="DUF7088"/>
</dbReference>
<feature type="domain" description="DUF7088" evidence="8">
    <location>
        <begin position="282"/>
        <end position="392"/>
    </location>
</feature>
<reference evidence="9 10" key="1">
    <citation type="submission" date="2016-10" db="EMBL/GenBank/DDBJ databases">
        <authorList>
            <person name="de Groot N.N."/>
        </authorList>
    </citation>
    <scope>NUCLEOTIDE SEQUENCE [LARGE SCALE GENOMIC DNA]</scope>
    <source>
        <strain evidence="9 10">DSM 21039</strain>
    </source>
</reference>
<feature type="transmembrane region" description="Helical" evidence="6">
    <location>
        <begin position="256"/>
        <end position="275"/>
    </location>
</feature>
<dbReference type="InterPro" id="IPR019863">
    <property type="entry name" value="Motility-assoc_ABC-rel_GldG"/>
</dbReference>
<proteinExistence type="predicted"/>
<dbReference type="InterPro" id="IPR019196">
    <property type="entry name" value="ABC_transp_unknown"/>
</dbReference>
<sequence length="811" mass="90638">MIAIFRKEIHQFFSSITGYVAIILFLLANGLLLFVFPDTSLLDFGYANLDPLFELAPIIYLLLIPAITMRSFADEFRSGTIELLSTKPLTWWQIVQGKFWASALIVLISLIPTLVYYLAIQQLSAPTVHLDNGGIAGSYLGLLLLGIVFTAIGIWASSLTGNAVVAFLVAVFTCFLFYNGFDALSKIPAFSGGADYYLQMAGIKFHYTSISRGVIDSRDVIYFASVIVLMLFLSKLSLQRRVWQSSGNQKKYLQRALVIVVALIGVNVAAAYIHGRADLTAEKRYTLAPSTKQLLRGLDSTVTIEVFLKGDYPAAFKQLAQATEELLSEFREYGGKNIRFSFQGPGQGMADSARAAFQQELVAKGIMPFNLQVQQDANEGFSEKLIFPGALVHYKDKSIGVNLLKSQGGQDPTAAMSNSEALLEYQFINAIYKLQQPRKPLVGYMLGNGESLGAEVYDALTTVQSNYQLDTFSLQGNSHIPRDFDLLLFARPTQKFTDDDKLKIDQYVMKGGKVLWCLDVLNASMDSLQQQNSFIAFDRGLNLEDLLFRYGVRINPDLIQDLQSDLVPLVVGNMGNKPQIRPVPFPYFPLLSPTGSHPIVKNMDLVLSHFTSSIDTIKGEDVTKTILLTSSRSSRSIRTPAEISWESVRTKPNPRDYRQAYLPAAVLLEGRFTSLFRHRLDKAQQAAVEVVSGEPFRDKADTINKMIVISDGDIITNAVSRKDGPLQMGINSFNPDFVFANKEFFLNCLEYLTNTSGIMETRNKEVTLRLLDAQKIKQERTKWQVICFLVPVGLILLFAMVFQFIRQRKFE</sequence>
<evidence type="ECO:0000256" key="1">
    <source>
        <dbReference type="ARBA" id="ARBA00004651"/>
    </source>
</evidence>
<dbReference type="EMBL" id="FOBB01000001">
    <property type="protein sequence ID" value="SEK56112.1"/>
    <property type="molecule type" value="Genomic_DNA"/>
</dbReference>
<dbReference type="GO" id="GO:0005886">
    <property type="term" value="C:plasma membrane"/>
    <property type="evidence" value="ECO:0007669"/>
    <property type="project" value="UniProtKB-SubCell"/>
</dbReference>
<accession>A0A1H7I2N7</accession>
<dbReference type="STRING" id="573321.SAMN04488505_101436"/>
<dbReference type="RefSeq" id="WP_089906501.1">
    <property type="nucleotide sequence ID" value="NZ_FOBB01000001.1"/>
</dbReference>
<dbReference type="GO" id="GO:0140359">
    <property type="term" value="F:ABC-type transporter activity"/>
    <property type="evidence" value="ECO:0007669"/>
    <property type="project" value="InterPro"/>
</dbReference>
<feature type="transmembrane region" description="Helical" evidence="6">
    <location>
        <begin position="55"/>
        <end position="73"/>
    </location>
</feature>
<dbReference type="PANTHER" id="PTHR30294:SF29">
    <property type="entry name" value="MULTIDRUG ABC TRANSPORTER PERMEASE YBHS-RELATED"/>
    <property type="match status" value="1"/>
</dbReference>
<keyword evidence="3 6" id="KW-0812">Transmembrane</keyword>
<evidence type="ECO:0000256" key="2">
    <source>
        <dbReference type="ARBA" id="ARBA00022475"/>
    </source>
</evidence>
<dbReference type="InterPro" id="IPR019860">
    <property type="entry name" value="Motility-assoc_ABC_perm_GldF"/>
</dbReference>
<dbReference type="AlphaFoldDB" id="A0A1H7I2N7"/>
<feature type="transmembrane region" description="Helical" evidence="6">
    <location>
        <begin position="12"/>
        <end position="35"/>
    </location>
</feature>
<evidence type="ECO:0000259" key="7">
    <source>
        <dbReference type="Pfam" id="PF09822"/>
    </source>
</evidence>
<evidence type="ECO:0000256" key="6">
    <source>
        <dbReference type="SAM" id="Phobius"/>
    </source>
</evidence>
<gene>
    <name evidence="9" type="ORF">SAMN04488505_101436</name>
</gene>
<feature type="transmembrane region" description="Helical" evidence="6">
    <location>
        <begin position="220"/>
        <end position="236"/>
    </location>
</feature>
<evidence type="ECO:0000313" key="9">
    <source>
        <dbReference type="EMBL" id="SEK56112.1"/>
    </source>
</evidence>
<keyword evidence="10" id="KW-1185">Reference proteome</keyword>
<dbReference type="NCBIfam" id="TIGR03521">
    <property type="entry name" value="GldG"/>
    <property type="match status" value="1"/>
</dbReference>
<protein>
    <submittedName>
        <fullName evidence="9">Protein involved in gliding motility GldG</fullName>
    </submittedName>
</protein>
<evidence type="ECO:0000313" key="10">
    <source>
        <dbReference type="Proteomes" id="UP000198984"/>
    </source>
</evidence>
<dbReference type="Pfam" id="PF12679">
    <property type="entry name" value="ABC2_membrane_2"/>
    <property type="match status" value="1"/>
</dbReference>
<feature type="transmembrane region" description="Helical" evidence="6">
    <location>
        <begin position="783"/>
        <end position="805"/>
    </location>
</feature>
<feature type="transmembrane region" description="Helical" evidence="6">
    <location>
        <begin position="139"/>
        <end position="156"/>
    </location>
</feature>